<organism evidence="3 4">
    <name type="scientific">Winogradskyella pelagia</name>
    <dbReference type="NCBI Taxonomy" id="2819984"/>
    <lineage>
        <taxon>Bacteria</taxon>
        <taxon>Pseudomonadati</taxon>
        <taxon>Bacteroidota</taxon>
        <taxon>Flavobacteriia</taxon>
        <taxon>Flavobacteriales</taxon>
        <taxon>Flavobacteriaceae</taxon>
        <taxon>Winogradskyella</taxon>
    </lineage>
</organism>
<keyword evidence="4" id="KW-1185">Reference proteome</keyword>
<comment type="caution">
    <text evidence="3">The sequence shown here is derived from an EMBL/GenBank/DDBJ whole genome shotgun (WGS) entry which is preliminary data.</text>
</comment>
<dbReference type="Proteomes" id="UP000676776">
    <property type="component" value="Unassembled WGS sequence"/>
</dbReference>
<dbReference type="InterPro" id="IPR000297">
    <property type="entry name" value="PPIase_PpiC"/>
</dbReference>
<dbReference type="SUPFAM" id="SSF54534">
    <property type="entry name" value="FKBP-like"/>
    <property type="match status" value="1"/>
</dbReference>
<proteinExistence type="predicted"/>
<reference evidence="3 4" key="1">
    <citation type="submission" date="2021-03" db="EMBL/GenBank/DDBJ databases">
        <title>Winogradskyella sp. nov., isolated from costal sediment.</title>
        <authorList>
            <person name="Gao C."/>
        </authorList>
    </citation>
    <scope>NUCLEOTIDE SEQUENCE [LARGE SCALE GENOMIC DNA]</scope>
    <source>
        <strain evidence="3 4">DF17</strain>
    </source>
</reference>
<dbReference type="InterPro" id="IPR046357">
    <property type="entry name" value="PPIase_dom_sf"/>
</dbReference>
<evidence type="ECO:0000313" key="4">
    <source>
        <dbReference type="Proteomes" id="UP000676776"/>
    </source>
</evidence>
<evidence type="ECO:0000313" key="3">
    <source>
        <dbReference type="EMBL" id="MBO3116827.1"/>
    </source>
</evidence>
<accession>A0ABS3T270</accession>
<dbReference type="Pfam" id="PF13616">
    <property type="entry name" value="Rotamase_3"/>
    <property type="match status" value="1"/>
</dbReference>
<feature type="domain" description="PpiC" evidence="2">
    <location>
        <begin position="96"/>
        <end position="190"/>
    </location>
</feature>
<dbReference type="EMBL" id="JAGEVF010000006">
    <property type="protein sequence ID" value="MBO3116827.1"/>
    <property type="molecule type" value="Genomic_DNA"/>
</dbReference>
<sequence>MKQLLFLIILMPFFGVSQMNFEKELDSVNSKREAEIFIESNKNTKGKILTFNKEKHKTRLADELFKLSKGGKKIIKSNYKTTYYKVLDKDKVVHERVNYILFDSSKKSLSEINTLRDKIIVKHKDGFDFKTLAKYYSMDINGKKGGDSGWFESKVMPAKFEQEVKNHNINDIFMVDIAEDNAYYVILKSHEPKTIEEITVLKFSETRN</sequence>
<dbReference type="RefSeq" id="WP_208154194.1">
    <property type="nucleotide sequence ID" value="NZ_JAGEVF010000006.1"/>
</dbReference>
<dbReference type="GO" id="GO:0016853">
    <property type="term" value="F:isomerase activity"/>
    <property type="evidence" value="ECO:0007669"/>
    <property type="project" value="UniProtKB-KW"/>
</dbReference>
<evidence type="ECO:0000259" key="2">
    <source>
        <dbReference type="PROSITE" id="PS50198"/>
    </source>
</evidence>
<evidence type="ECO:0000256" key="1">
    <source>
        <dbReference type="PROSITE-ProRule" id="PRU00278"/>
    </source>
</evidence>
<keyword evidence="1 3" id="KW-0413">Isomerase</keyword>
<keyword evidence="1" id="KW-0697">Rotamase</keyword>
<gene>
    <name evidence="3" type="ORF">J4050_08720</name>
</gene>
<dbReference type="Gene3D" id="3.10.50.40">
    <property type="match status" value="1"/>
</dbReference>
<name>A0ABS3T270_9FLAO</name>
<protein>
    <submittedName>
        <fullName evidence="3">Peptidylprolyl isomerase</fullName>
    </submittedName>
</protein>
<dbReference type="PROSITE" id="PS50198">
    <property type="entry name" value="PPIC_PPIASE_2"/>
    <property type="match status" value="1"/>
</dbReference>